<feature type="domain" description="Vacuolar protein sorting-associated protein 13 VPS13 adaptor binding" evidence="3">
    <location>
        <begin position="371"/>
        <end position="479"/>
    </location>
</feature>
<protein>
    <submittedName>
        <fullName evidence="5">Uncharacterized protein</fullName>
    </submittedName>
</protein>
<feature type="region of interest" description="Disordered" evidence="2">
    <location>
        <begin position="1"/>
        <end position="22"/>
    </location>
</feature>
<dbReference type="GO" id="GO:0045053">
    <property type="term" value="P:protein retention in Golgi apparatus"/>
    <property type="evidence" value="ECO:0007669"/>
    <property type="project" value="TreeGrafter"/>
</dbReference>
<gene>
    <name evidence="5" type="ORF">GPM918_LOCUS10549</name>
    <name evidence="6" type="ORF">SRO942_LOCUS10550</name>
</gene>
<proteinExistence type="inferred from homology"/>
<evidence type="ECO:0000259" key="3">
    <source>
        <dbReference type="Pfam" id="PF25036"/>
    </source>
</evidence>
<dbReference type="EMBL" id="CAJNOQ010002088">
    <property type="protein sequence ID" value="CAF0937996.1"/>
    <property type="molecule type" value="Genomic_DNA"/>
</dbReference>
<keyword evidence="7" id="KW-1185">Reference proteome</keyword>
<dbReference type="PANTHER" id="PTHR16166">
    <property type="entry name" value="VACUOLAR PROTEIN SORTING-ASSOCIATED PROTEIN VPS13"/>
    <property type="match status" value="1"/>
</dbReference>
<dbReference type="GO" id="GO:0006623">
    <property type="term" value="P:protein targeting to vacuole"/>
    <property type="evidence" value="ECO:0007669"/>
    <property type="project" value="TreeGrafter"/>
</dbReference>
<evidence type="ECO:0000313" key="6">
    <source>
        <dbReference type="EMBL" id="CAF3714881.1"/>
    </source>
</evidence>
<accession>A0A814C830</accession>
<feature type="domain" description="Intermembrane lipid transfer protein VPS13-like C-terminal" evidence="4">
    <location>
        <begin position="1200"/>
        <end position="1312"/>
    </location>
</feature>
<dbReference type="InterPro" id="IPR009543">
    <property type="entry name" value="VPS13_VAB"/>
</dbReference>
<dbReference type="Pfam" id="PF25037">
    <property type="entry name" value="VPS13_C"/>
    <property type="match status" value="1"/>
</dbReference>
<evidence type="ECO:0000256" key="1">
    <source>
        <dbReference type="ARBA" id="ARBA00006545"/>
    </source>
</evidence>
<dbReference type="Pfam" id="PF25036">
    <property type="entry name" value="VPS13_VAB"/>
    <property type="match status" value="1"/>
</dbReference>
<dbReference type="PANTHER" id="PTHR16166:SF93">
    <property type="entry name" value="INTERMEMBRANE LIPID TRANSFER PROTEIN VPS13"/>
    <property type="match status" value="1"/>
</dbReference>
<feature type="non-terminal residue" evidence="5">
    <location>
        <position position="1"/>
    </location>
</feature>
<dbReference type="Proteomes" id="UP000681722">
    <property type="component" value="Unassembled WGS sequence"/>
</dbReference>
<organism evidence="5 7">
    <name type="scientific">Didymodactylos carnosus</name>
    <dbReference type="NCBI Taxonomy" id="1234261"/>
    <lineage>
        <taxon>Eukaryota</taxon>
        <taxon>Metazoa</taxon>
        <taxon>Spiralia</taxon>
        <taxon>Gnathifera</taxon>
        <taxon>Rotifera</taxon>
        <taxon>Eurotatoria</taxon>
        <taxon>Bdelloidea</taxon>
        <taxon>Philodinida</taxon>
        <taxon>Philodinidae</taxon>
        <taxon>Didymodactylos</taxon>
    </lineage>
</organism>
<evidence type="ECO:0000313" key="5">
    <source>
        <dbReference type="EMBL" id="CAF0937996.1"/>
    </source>
</evidence>
<reference evidence="5" key="1">
    <citation type="submission" date="2021-02" db="EMBL/GenBank/DDBJ databases">
        <authorList>
            <person name="Nowell W R."/>
        </authorList>
    </citation>
    <scope>NUCLEOTIDE SEQUENCE</scope>
</reference>
<name>A0A814C830_9BILA</name>
<evidence type="ECO:0000259" key="4">
    <source>
        <dbReference type="Pfam" id="PF25037"/>
    </source>
</evidence>
<comment type="similarity">
    <text evidence="1">Belongs to the VPS13 family.</text>
</comment>
<sequence>SRFLLDDPKSSSNTEQQHKENTKNLNAKTIIYVRADHLLSITVTKTMLSLAQRLSTMFNDDNNKQSASNEDDDQSMLSILNMTGRDVSIDNIGGVEFLEDHQLELPIHLKHEDSIPLTVPVERLSATRIPAIAEQIANRRQEFSVKIDNQMKAVDINQTWRRVFELGPSPIADWPIQLLCDSQLYNDRRRIVLSSIIKIFNRATMSVIILDIDSVEMGTFREVARIEANSELYLPLDLLYVRTTSRLFITIDGADITSQGHDFISYDWTTESSADRVLKLANGKDAHFAVCIRLIFYKESKEAYSENTDEPNRTSFHIYVKLALHLINLLSVDVECGIDTVEQVELKPSHLYHSISGSKKSVLTFTRLLLRVDTYRESYRVSLYSTYWVINCTDMKFELKIDDEKTLIEIVEPPFFVCPKNFDSDKKKKGHIRLFSKEEDDTVSEWSEGFSLDVIKSTGMTSCKVANDRTYMIGVEVAEVLSETEETEWRSVEPEGIIPFWPRNIEQSIMRVRYIHNRLASKAFIFNDKHRTMLHMNDEERPALQVEVISTDFDGFRIVFGDYKTGDSPVLLVNCLKNQPVAFCQAEDVRTQILPPQHYVYYAWMDPLKPQILVVSCNGQSKSLELNPLCGVLQTDVHQPVYYTIFNDGTQTVVLFAEEIDLIEAVTNTPSSGEAMNQHIQVGIRDIGIAVIDDITRNDLFYITINKSKEIWTETSKSHIRPLSRKLNDDLDEHYKSYIKHLNDHPNNEEHAKKKYRIDDHRDVSFDEDTAELTDHEGHRVRIQRQPLDGLWIGFARSVSNASLHVRINRIQIDNEHEFTLYPVALHPIVSKAGGTDIPGKPFIELNLFKTTIARSNTTYIKYLKVLVQEFVFCADQTLIMSILSFIKSEEVSGAPTINMDSDLKRIDKPLQAITYAQSSSIPAEPKIYFDNMHLSPIKRLRHESCDRGVRTAFATRMKQKSGLGSDKKSEQLLAEYPLVDFLLQTLNVAEVQDVILKLNYYERKNDQFTMSKVVEEIQNHYQNQLMRQLHVVVLGLDVLGNPFGVIRGVAEGGAMEGPIEFVEGIAIGTRNLVGSAVGGAAGAVSKVTGVASKGLAKLTFDKDYQNARIARKEVSGHSVSDVILSGKNIGKDVIRGAKGVVTKPVVGAKKRNTQGFIKGLGKGLLGLVARPASGVADFTSTSFDLIKRTAVHEEVVHRVRPPRHVGRDGIIRPSSVHEIKGFYILDRLDDEKHTKSDTYLAHINCSENPTTCLLATSKRLLFLTEKSTSSDLYDVEWDCNYKDLKGPPIVKCDPNEIHILLKESKVLGLIKKDRPSHKQTVAYQNAGEARVCH</sequence>
<evidence type="ECO:0000313" key="7">
    <source>
        <dbReference type="Proteomes" id="UP000663829"/>
    </source>
</evidence>
<dbReference type="Proteomes" id="UP000663829">
    <property type="component" value="Unassembled WGS sequence"/>
</dbReference>
<dbReference type="InterPro" id="IPR026847">
    <property type="entry name" value="VPS13"/>
</dbReference>
<evidence type="ECO:0000256" key="2">
    <source>
        <dbReference type="SAM" id="MobiDB-lite"/>
    </source>
</evidence>
<comment type="caution">
    <text evidence="5">The sequence shown here is derived from an EMBL/GenBank/DDBJ whole genome shotgun (WGS) entry which is preliminary data.</text>
</comment>
<dbReference type="EMBL" id="CAJOBC010002088">
    <property type="protein sequence ID" value="CAF3714881.1"/>
    <property type="molecule type" value="Genomic_DNA"/>
</dbReference>
<dbReference type="InterPro" id="IPR056748">
    <property type="entry name" value="VPS13-like_C"/>
</dbReference>
<dbReference type="OrthoDB" id="428159at2759"/>